<dbReference type="PANTHER" id="PTHR43798:SF33">
    <property type="entry name" value="HYDROLASE, PUTATIVE (AFU_ORTHOLOGUE AFUA_2G14860)-RELATED"/>
    <property type="match status" value="1"/>
</dbReference>
<dbReference type="Proteomes" id="UP000051401">
    <property type="component" value="Unassembled WGS sequence"/>
</dbReference>
<dbReference type="PATRIC" id="fig|540747.5.peg.3270"/>
<keyword evidence="4" id="KW-1185">Reference proteome</keyword>
<dbReference type="EC" id="1.11.1.18" evidence="3"/>
<evidence type="ECO:0000313" key="3">
    <source>
        <dbReference type="EMBL" id="QEW25070.1"/>
    </source>
</evidence>
<dbReference type="InterPro" id="IPR000073">
    <property type="entry name" value="AB_hydrolase_1"/>
</dbReference>
<evidence type="ECO:0000313" key="2">
    <source>
        <dbReference type="EMBL" id="KRS15277.1"/>
    </source>
</evidence>
<organism evidence="2 4">
    <name type="scientific">Roseovarius indicus</name>
    <dbReference type="NCBI Taxonomy" id="540747"/>
    <lineage>
        <taxon>Bacteria</taxon>
        <taxon>Pseudomonadati</taxon>
        <taxon>Pseudomonadota</taxon>
        <taxon>Alphaproteobacteria</taxon>
        <taxon>Rhodobacterales</taxon>
        <taxon>Roseobacteraceae</taxon>
        <taxon>Roseovarius</taxon>
    </lineage>
</organism>
<dbReference type="SUPFAM" id="SSF53474">
    <property type="entry name" value="alpha/beta-Hydrolases"/>
    <property type="match status" value="1"/>
</dbReference>
<dbReference type="RefSeq" id="WP_057820569.1">
    <property type="nucleotide sequence ID" value="NZ_CP031598.1"/>
</dbReference>
<evidence type="ECO:0000313" key="4">
    <source>
        <dbReference type="Proteomes" id="UP000051401"/>
    </source>
</evidence>
<dbReference type="STRING" id="540747.SAMN04488031_10944"/>
<dbReference type="Proteomes" id="UP000325785">
    <property type="component" value="Chromosome"/>
</dbReference>
<evidence type="ECO:0000259" key="1">
    <source>
        <dbReference type="Pfam" id="PF00561"/>
    </source>
</evidence>
<protein>
    <submittedName>
        <fullName evidence="3">Non-heme bromoperoxidase BpoC</fullName>
        <ecNumber evidence="3">1.11.1.18</ecNumber>
    </submittedName>
</protein>
<name>A0A0T5P275_9RHOB</name>
<dbReference type="EMBL" id="CP031598">
    <property type="protein sequence ID" value="QEW25070.1"/>
    <property type="molecule type" value="Genomic_DNA"/>
</dbReference>
<dbReference type="AlphaFoldDB" id="A0A0T5P275"/>
<dbReference type="PANTHER" id="PTHR43798">
    <property type="entry name" value="MONOACYLGLYCEROL LIPASE"/>
    <property type="match status" value="1"/>
</dbReference>
<sequence>MAFTENVVEGEITHDGMTIRTYDSAPHKRGEDTIVLLHGTSGSAESTYWALFPMLADGRRVVAFDFVDAEGATTEHYAAQARAVIAALCDGPVHLTGCSFGAVIAAHVAGTTPDILKSLTLIAGWIKTDIHQQLRYDVWFKLHEEKSAAMPGFMVMTAFSHAFITMRLPAEVDALVAKIGDGSDRYSKMVFNRTVDITEAVSNITTPTLVIGCTQDQMVPIYHSKLLFGAIENARFAEVPAGHAVAHERPSHLLMLIRDFIDEPERDAPGTVHAPIHA</sequence>
<keyword evidence="3" id="KW-0560">Oxidoreductase</keyword>
<dbReference type="InterPro" id="IPR050266">
    <property type="entry name" value="AB_hydrolase_sf"/>
</dbReference>
<proteinExistence type="predicted"/>
<reference evidence="2 4" key="1">
    <citation type="submission" date="2015-04" db="EMBL/GenBank/DDBJ databases">
        <title>The draft genome sequence of Roseovarius indicus B108T.</title>
        <authorList>
            <person name="Li G."/>
            <person name="Lai Q."/>
            <person name="Shao Z."/>
            <person name="Yan P."/>
        </authorList>
    </citation>
    <scope>NUCLEOTIDE SEQUENCE [LARGE SCALE GENOMIC DNA]</scope>
    <source>
        <strain evidence="2 4">B108</strain>
    </source>
</reference>
<dbReference type="Gene3D" id="3.40.50.1820">
    <property type="entry name" value="alpha/beta hydrolase"/>
    <property type="match status" value="1"/>
</dbReference>
<dbReference type="EMBL" id="LAXI01000024">
    <property type="protein sequence ID" value="KRS15277.1"/>
    <property type="molecule type" value="Genomic_DNA"/>
</dbReference>
<dbReference type="Pfam" id="PF00561">
    <property type="entry name" value="Abhydrolase_1"/>
    <property type="match status" value="1"/>
</dbReference>
<keyword evidence="3" id="KW-0575">Peroxidase</keyword>
<feature type="domain" description="AB hydrolase-1" evidence="1">
    <location>
        <begin position="33"/>
        <end position="250"/>
    </location>
</feature>
<dbReference type="KEGG" id="rid:RIdsm_00854"/>
<dbReference type="GO" id="GO:0016020">
    <property type="term" value="C:membrane"/>
    <property type="evidence" value="ECO:0007669"/>
    <property type="project" value="TreeGrafter"/>
</dbReference>
<reference evidence="3 5" key="2">
    <citation type="submission" date="2018-08" db="EMBL/GenBank/DDBJ databases">
        <title>Genetic Globetrotter - A new plasmid hitch-hiking vast phylogenetic and geographic distances.</title>
        <authorList>
            <person name="Vollmers J."/>
            <person name="Petersen J."/>
        </authorList>
    </citation>
    <scope>NUCLEOTIDE SEQUENCE [LARGE SCALE GENOMIC DNA]</scope>
    <source>
        <strain evidence="3 5">DSM 26383</strain>
    </source>
</reference>
<dbReference type="OrthoDB" id="9785847at2"/>
<evidence type="ECO:0000313" key="5">
    <source>
        <dbReference type="Proteomes" id="UP000325785"/>
    </source>
</evidence>
<gene>
    <name evidence="3" type="primary">bpoC</name>
    <name evidence="3" type="ORF">RIdsm_00854</name>
    <name evidence="2" type="ORF">XM52_24585</name>
</gene>
<dbReference type="GO" id="GO:0019806">
    <property type="term" value="F:bromide peroxidase activity"/>
    <property type="evidence" value="ECO:0007669"/>
    <property type="project" value="UniProtKB-EC"/>
</dbReference>
<dbReference type="InterPro" id="IPR029058">
    <property type="entry name" value="AB_hydrolase_fold"/>
</dbReference>
<accession>A0A0T5P275</accession>